<dbReference type="AlphaFoldDB" id="A0A7S0BEH2"/>
<reference evidence="2" key="1">
    <citation type="submission" date="2021-01" db="EMBL/GenBank/DDBJ databases">
        <authorList>
            <person name="Corre E."/>
            <person name="Pelletier E."/>
            <person name="Niang G."/>
            <person name="Scheremetjew M."/>
            <person name="Finn R."/>
            <person name="Kale V."/>
            <person name="Holt S."/>
            <person name="Cochrane G."/>
            <person name="Meng A."/>
            <person name="Brown T."/>
            <person name="Cohen L."/>
        </authorList>
    </citation>
    <scope>NUCLEOTIDE SEQUENCE</scope>
    <source>
        <strain evidence="2">UTEX LB 2760</strain>
    </source>
</reference>
<feature type="region of interest" description="Disordered" evidence="1">
    <location>
        <begin position="60"/>
        <end position="103"/>
    </location>
</feature>
<feature type="compositionally biased region" description="Basic and acidic residues" evidence="1">
    <location>
        <begin position="13"/>
        <end position="24"/>
    </location>
</feature>
<evidence type="ECO:0000313" key="2">
    <source>
        <dbReference type="EMBL" id="CAD8390824.1"/>
    </source>
</evidence>
<name>A0A7S0BEH2_9RHOD</name>
<evidence type="ECO:0000256" key="1">
    <source>
        <dbReference type="SAM" id="MobiDB-lite"/>
    </source>
</evidence>
<accession>A0A7S0BEH2</accession>
<feature type="compositionally biased region" description="Basic residues" evidence="1">
    <location>
        <begin position="1"/>
        <end position="12"/>
    </location>
</feature>
<protein>
    <submittedName>
        <fullName evidence="2">Uncharacterized protein</fullName>
    </submittedName>
</protein>
<sequence length="103" mass="11453">MEPGRKTGKRKAQKMEPGLKTEEEFIIREAIPAKEEDVCLSPMDSSESVEGKLESMLHLEENLTMSPSSLLSPSEDSLDAKPTKRQPTNRRSPRIQKTANDAG</sequence>
<dbReference type="EMBL" id="HBEK01001395">
    <property type="protein sequence ID" value="CAD8390824.1"/>
    <property type="molecule type" value="Transcribed_RNA"/>
</dbReference>
<gene>
    <name evidence="2" type="ORF">RMAR0315_LOCUS799</name>
</gene>
<feature type="compositionally biased region" description="Basic residues" evidence="1">
    <location>
        <begin position="83"/>
        <end position="94"/>
    </location>
</feature>
<feature type="region of interest" description="Disordered" evidence="1">
    <location>
        <begin position="1"/>
        <end position="24"/>
    </location>
</feature>
<proteinExistence type="predicted"/>
<feature type="compositionally biased region" description="Low complexity" evidence="1">
    <location>
        <begin position="66"/>
        <end position="75"/>
    </location>
</feature>
<organism evidence="2">
    <name type="scientific">Rhodosorus marinus</name>
    <dbReference type="NCBI Taxonomy" id="101924"/>
    <lineage>
        <taxon>Eukaryota</taxon>
        <taxon>Rhodophyta</taxon>
        <taxon>Stylonematophyceae</taxon>
        <taxon>Stylonematales</taxon>
        <taxon>Stylonemataceae</taxon>
        <taxon>Rhodosorus</taxon>
    </lineage>
</organism>